<dbReference type="EMBL" id="GG698900">
    <property type="protein sequence ID" value="EEU44274.1"/>
    <property type="molecule type" value="Genomic_DNA"/>
</dbReference>
<dbReference type="OrthoDB" id="5985073at2759"/>
<dbReference type="CDD" id="cd00118">
    <property type="entry name" value="LysM"/>
    <property type="match status" value="1"/>
</dbReference>
<comment type="similarity">
    <text evidence="1">Belongs to the secreted LysM effector family.</text>
</comment>
<dbReference type="AlphaFoldDB" id="C7YTN1"/>
<dbReference type="RefSeq" id="XP_003049987.1">
    <property type="nucleotide sequence ID" value="XM_003049941.1"/>
</dbReference>
<dbReference type="Proteomes" id="UP000005206">
    <property type="component" value="Chromosome 9"/>
</dbReference>
<evidence type="ECO:0000256" key="1">
    <source>
        <dbReference type="ARBA" id="ARBA00044955"/>
    </source>
</evidence>
<reference evidence="3 4" key="1">
    <citation type="journal article" date="2009" name="PLoS Genet.">
        <title>The genome of Nectria haematococca: contribution of supernumerary chromosomes to gene expansion.</title>
        <authorList>
            <person name="Coleman J.J."/>
            <person name="Rounsley S.D."/>
            <person name="Rodriguez-Carres M."/>
            <person name="Kuo A."/>
            <person name="Wasmann C.C."/>
            <person name="Grimwood J."/>
            <person name="Schmutz J."/>
            <person name="Taga M."/>
            <person name="White G.J."/>
            <person name="Zhou S."/>
            <person name="Schwartz D.C."/>
            <person name="Freitag M."/>
            <person name="Ma L.J."/>
            <person name="Danchin E.G."/>
            <person name="Henrissat B."/>
            <person name="Coutinho P.M."/>
            <person name="Nelson D.R."/>
            <person name="Straney D."/>
            <person name="Napoli C.A."/>
            <person name="Barker B.M."/>
            <person name="Gribskov M."/>
            <person name="Rep M."/>
            <person name="Kroken S."/>
            <person name="Molnar I."/>
            <person name="Rensing C."/>
            <person name="Kennell J.C."/>
            <person name="Zamora J."/>
            <person name="Farman M.L."/>
            <person name="Selker E.U."/>
            <person name="Salamov A."/>
            <person name="Shapiro H."/>
            <person name="Pangilinan J."/>
            <person name="Lindquist E."/>
            <person name="Lamers C."/>
            <person name="Grigoriev I.V."/>
            <person name="Geiser D.M."/>
            <person name="Covert S.F."/>
            <person name="Temporini E."/>
            <person name="Vanetten H.D."/>
        </authorList>
    </citation>
    <scope>NUCLEOTIDE SEQUENCE [LARGE SCALE GENOMIC DNA]</scope>
    <source>
        <strain evidence="4">ATCC MYA-4622 / CBS 123669 / FGSC 9596 / NRRL 45880 / 77-13-4</strain>
    </source>
</reference>
<dbReference type="Gene3D" id="3.10.350.10">
    <property type="entry name" value="LysM domain"/>
    <property type="match status" value="1"/>
</dbReference>
<dbReference type="Pfam" id="PF01476">
    <property type="entry name" value="LysM"/>
    <property type="match status" value="1"/>
</dbReference>
<gene>
    <name evidence="3" type="ORF">NECHADRAFT_84640</name>
</gene>
<evidence type="ECO:0000259" key="2">
    <source>
        <dbReference type="PROSITE" id="PS51782"/>
    </source>
</evidence>
<proteinExistence type="inferred from homology"/>
<dbReference type="VEuPathDB" id="FungiDB:NECHADRAFT_84640"/>
<keyword evidence="4" id="KW-1185">Reference proteome</keyword>
<dbReference type="InterPro" id="IPR036779">
    <property type="entry name" value="LysM_dom_sf"/>
</dbReference>
<organism evidence="3 4">
    <name type="scientific">Fusarium vanettenii (strain ATCC MYA-4622 / CBS 123669 / FGSC 9596 / NRRL 45880 / 77-13-4)</name>
    <name type="common">Fusarium solani subsp. pisi</name>
    <dbReference type="NCBI Taxonomy" id="660122"/>
    <lineage>
        <taxon>Eukaryota</taxon>
        <taxon>Fungi</taxon>
        <taxon>Dikarya</taxon>
        <taxon>Ascomycota</taxon>
        <taxon>Pezizomycotina</taxon>
        <taxon>Sordariomycetes</taxon>
        <taxon>Hypocreomycetidae</taxon>
        <taxon>Hypocreales</taxon>
        <taxon>Nectriaceae</taxon>
        <taxon>Fusarium</taxon>
        <taxon>Fusarium solani species complex</taxon>
        <taxon>Fusarium vanettenii</taxon>
    </lineage>
</organism>
<evidence type="ECO:0000313" key="3">
    <source>
        <dbReference type="EMBL" id="EEU44274.1"/>
    </source>
</evidence>
<sequence>MEFAESILWARDLFCLEERLHSTPDSRLSTNTQDAYEGTIYTVQKGDTCESISKAMSVATDRLTERNGLTYTCSDLLEGRNLCIEDTCEIARIEQGQACQDFVKWKWFSTIQLQSWNPEALVSAKPSKTTANPAPVTTTEPLKLYKTHLPKIDINPNAANSKAEFLKKTISNGAVLYSRDMYTKERR</sequence>
<evidence type="ECO:0000313" key="4">
    <source>
        <dbReference type="Proteomes" id="UP000005206"/>
    </source>
</evidence>
<dbReference type="SUPFAM" id="SSF54106">
    <property type="entry name" value="LysM domain"/>
    <property type="match status" value="1"/>
</dbReference>
<dbReference type="GeneID" id="9674772"/>
<accession>C7YTN1</accession>
<protein>
    <recommendedName>
        <fullName evidence="2">LysM domain-containing protein</fullName>
    </recommendedName>
</protein>
<dbReference type="InterPro" id="IPR018392">
    <property type="entry name" value="LysM"/>
</dbReference>
<dbReference type="SMART" id="SM00257">
    <property type="entry name" value="LysM"/>
    <property type="match status" value="1"/>
</dbReference>
<dbReference type="KEGG" id="nhe:NECHADRAFT_84640"/>
<dbReference type="InParanoid" id="C7YTN1"/>
<dbReference type="PROSITE" id="PS51782">
    <property type="entry name" value="LYSM"/>
    <property type="match status" value="1"/>
</dbReference>
<dbReference type="STRING" id="660122.C7YTN1"/>
<dbReference type="HOGENOM" id="CLU_1448066_0_0_1"/>
<name>C7YTN1_FUSV7</name>
<feature type="domain" description="LysM" evidence="2">
    <location>
        <begin position="39"/>
        <end position="84"/>
    </location>
</feature>